<dbReference type="PROSITE" id="PS51318">
    <property type="entry name" value="TAT"/>
    <property type="match status" value="1"/>
</dbReference>
<name>A0A839T367_AZOMA</name>
<sequence>MTHAPHLTRRHLLGLAGSAAAAAAFSRLALGADNPHAQHAHPVAASSADFALDAQRWALPTPQKIKLAVNLNAVCLAPVTVANTQGIFRQHNLDVEFVNFGNSTEVLLESLATNKADAAIGMALRWLKALEQGFDVKLTAGTHGGCLRLITQESGPQTFEALKGQTIGVTDMASPDKNFFSLLLKRHGVDPVRDVSWRTYPIDLLGTALEKGEIQAASGSDPIMYRLGNQPGMRELSTNLAEEYANLSCCVVGVSGTLARKQKPVAAAITHSILQAHVWASQHPEVVAQQFLKIALNTTAEEVNAILNQHTHAHYSVGNAFTREIAVYAKDLKTVEVLRASTDPLKFAESIHADVFS</sequence>
<dbReference type="SUPFAM" id="SSF53850">
    <property type="entry name" value="Periplasmic binding protein-like II"/>
    <property type="match status" value="1"/>
</dbReference>
<proteinExistence type="predicted"/>
<feature type="chain" id="PRO_5032741663" evidence="1">
    <location>
        <begin position="32"/>
        <end position="357"/>
    </location>
</feature>
<dbReference type="Gene3D" id="3.40.190.10">
    <property type="entry name" value="Periplasmic binding protein-like II"/>
    <property type="match status" value="2"/>
</dbReference>
<dbReference type="AlphaFoldDB" id="A0A839T367"/>
<dbReference type="Proteomes" id="UP000549250">
    <property type="component" value="Unassembled WGS sequence"/>
</dbReference>
<dbReference type="EMBL" id="JACHXI010000002">
    <property type="protein sequence ID" value="MBB3102173.1"/>
    <property type="molecule type" value="Genomic_DNA"/>
</dbReference>
<keyword evidence="4" id="KW-1185">Reference proteome</keyword>
<reference evidence="3 4" key="1">
    <citation type="submission" date="2020-08" db="EMBL/GenBank/DDBJ databases">
        <title>Genomic Encyclopedia of Type Strains, Phase III (KMG-III): the genomes of soil and plant-associated and newly described type strains.</title>
        <authorList>
            <person name="Whitman W."/>
        </authorList>
    </citation>
    <scope>NUCLEOTIDE SEQUENCE [LARGE SCALE GENOMIC DNA]</scope>
    <source>
        <strain evidence="3 4">CECT 4462</strain>
    </source>
</reference>
<protein>
    <submittedName>
        <fullName evidence="3">NitT/TauT family transport system substrate-binding protein</fullName>
    </submittedName>
</protein>
<dbReference type="InterPro" id="IPR006311">
    <property type="entry name" value="TAT_signal"/>
</dbReference>
<dbReference type="PANTHER" id="PTHR30024">
    <property type="entry name" value="ALIPHATIC SULFONATES-BINDING PROTEIN-RELATED"/>
    <property type="match status" value="1"/>
</dbReference>
<feature type="domain" description="SsuA/THI5-like" evidence="2">
    <location>
        <begin position="77"/>
        <end position="285"/>
    </location>
</feature>
<dbReference type="RefSeq" id="WP_183165177.1">
    <property type="nucleotide sequence ID" value="NZ_JACHXI010000002.1"/>
</dbReference>
<comment type="caution">
    <text evidence="3">The sequence shown here is derived from an EMBL/GenBank/DDBJ whole genome shotgun (WGS) entry which is preliminary data.</text>
</comment>
<evidence type="ECO:0000313" key="4">
    <source>
        <dbReference type="Proteomes" id="UP000549250"/>
    </source>
</evidence>
<feature type="signal peptide" evidence="1">
    <location>
        <begin position="1"/>
        <end position="31"/>
    </location>
</feature>
<dbReference type="InterPro" id="IPR015168">
    <property type="entry name" value="SsuA/THI5"/>
</dbReference>
<organism evidence="3 4">
    <name type="scientific">Azomonas macrocytogenes</name>
    <name type="common">Azotobacter macrocytogenes</name>
    <dbReference type="NCBI Taxonomy" id="69962"/>
    <lineage>
        <taxon>Bacteria</taxon>
        <taxon>Pseudomonadati</taxon>
        <taxon>Pseudomonadota</taxon>
        <taxon>Gammaproteobacteria</taxon>
        <taxon>Pseudomonadales</taxon>
        <taxon>Pseudomonadaceae</taxon>
        <taxon>Azomonas</taxon>
    </lineage>
</organism>
<keyword evidence="1" id="KW-0732">Signal</keyword>
<accession>A0A839T367</accession>
<evidence type="ECO:0000256" key="1">
    <source>
        <dbReference type="SAM" id="SignalP"/>
    </source>
</evidence>
<evidence type="ECO:0000313" key="3">
    <source>
        <dbReference type="EMBL" id="MBB3102173.1"/>
    </source>
</evidence>
<evidence type="ECO:0000259" key="2">
    <source>
        <dbReference type="Pfam" id="PF09084"/>
    </source>
</evidence>
<gene>
    <name evidence="3" type="ORF">FHR87_000546</name>
</gene>
<dbReference type="PANTHER" id="PTHR30024:SF21">
    <property type="entry name" value="ABC TRANSPORTER SUBSTRATE-BINDING PROTEIN"/>
    <property type="match status" value="1"/>
</dbReference>
<dbReference type="Pfam" id="PF09084">
    <property type="entry name" value="NMT1"/>
    <property type="match status" value="1"/>
</dbReference>